<comment type="caution">
    <text evidence="10">The sequence shown here is derived from an EMBL/GenBank/DDBJ whole genome shotgun (WGS) entry which is preliminary data.</text>
</comment>
<organism evidence="10 11">
    <name type="scientific">Pseudonocardia aurantiaca</name>
    <dbReference type="NCBI Taxonomy" id="75290"/>
    <lineage>
        <taxon>Bacteria</taxon>
        <taxon>Bacillati</taxon>
        <taxon>Actinomycetota</taxon>
        <taxon>Actinomycetes</taxon>
        <taxon>Pseudonocardiales</taxon>
        <taxon>Pseudonocardiaceae</taxon>
        <taxon>Pseudonocardia</taxon>
    </lineage>
</organism>
<dbReference type="Pfam" id="PF02416">
    <property type="entry name" value="TatA_B_E"/>
    <property type="match status" value="1"/>
</dbReference>
<evidence type="ECO:0000256" key="3">
    <source>
        <dbReference type="ARBA" id="ARBA00022475"/>
    </source>
</evidence>
<keyword evidence="2 9" id="KW-0813">Transport</keyword>
<dbReference type="InterPro" id="IPR006312">
    <property type="entry name" value="TatA/E"/>
</dbReference>
<evidence type="ECO:0000256" key="4">
    <source>
        <dbReference type="ARBA" id="ARBA00022692"/>
    </source>
</evidence>
<keyword evidence="3 9" id="KW-1003">Cell membrane</keyword>
<keyword evidence="5 9" id="KW-0653">Protein transport</keyword>
<dbReference type="EMBL" id="JBHUCP010000034">
    <property type="protein sequence ID" value="MFD1534446.1"/>
    <property type="molecule type" value="Genomic_DNA"/>
</dbReference>
<dbReference type="NCBIfam" id="TIGR01411">
    <property type="entry name" value="tatAE"/>
    <property type="match status" value="1"/>
</dbReference>
<accession>A0ABW4FXU0</accession>
<evidence type="ECO:0000313" key="11">
    <source>
        <dbReference type="Proteomes" id="UP001597145"/>
    </source>
</evidence>
<comment type="subcellular location">
    <subcellularLocation>
        <location evidence="1 9">Cell membrane</location>
        <topology evidence="1 9">Single-pass membrane protein</topology>
    </subcellularLocation>
</comment>
<dbReference type="RefSeq" id="WP_343984043.1">
    <property type="nucleotide sequence ID" value="NZ_BAAAJG010000017.1"/>
</dbReference>
<protein>
    <recommendedName>
        <fullName evidence="9">Sec-independent protein translocase protein TatA</fullName>
    </recommendedName>
</protein>
<comment type="subunit">
    <text evidence="9">The Tat system comprises two distinct complexes: a TatABC complex, containing multiple copies of TatA, TatB and TatC subunits, and a separate TatA complex, containing only TatA subunits. Substrates initially bind to the TatABC complex, which probably triggers association of the separate TatA complex to form the active translocon.</text>
</comment>
<reference evidence="11" key="1">
    <citation type="journal article" date="2019" name="Int. J. Syst. Evol. Microbiol.">
        <title>The Global Catalogue of Microorganisms (GCM) 10K type strain sequencing project: providing services to taxonomists for standard genome sequencing and annotation.</title>
        <authorList>
            <consortium name="The Broad Institute Genomics Platform"/>
            <consortium name="The Broad Institute Genome Sequencing Center for Infectious Disease"/>
            <person name="Wu L."/>
            <person name="Ma J."/>
        </authorList>
    </citation>
    <scope>NUCLEOTIDE SEQUENCE [LARGE SCALE GENOMIC DNA]</scope>
    <source>
        <strain evidence="11">JCM 12165</strain>
    </source>
</reference>
<evidence type="ECO:0000256" key="1">
    <source>
        <dbReference type="ARBA" id="ARBA00004162"/>
    </source>
</evidence>
<evidence type="ECO:0000256" key="9">
    <source>
        <dbReference type="HAMAP-Rule" id="MF_00236"/>
    </source>
</evidence>
<dbReference type="PANTHER" id="PTHR42982:SF8">
    <property type="entry name" value="SEC-INDEPENDENT PROTEIN TRANSLOCASE PROTEIN TATA"/>
    <property type="match status" value="1"/>
</dbReference>
<dbReference type="Gene3D" id="1.20.5.3310">
    <property type="match status" value="1"/>
</dbReference>
<dbReference type="NCBIfam" id="NF001854">
    <property type="entry name" value="PRK00575.1"/>
    <property type="match status" value="1"/>
</dbReference>
<dbReference type="PANTHER" id="PTHR42982">
    <property type="entry name" value="SEC-INDEPENDENT PROTEIN TRANSLOCASE PROTEIN TATA"/>
    <property type="match status" value="1"/>
</dbReference>
<evidence type="ECO:0000256" key="8">
    <source>
        <dbReference type="ARBA" id="ARBA00023136"/>
    </source>
</evidence>
<dbReference type="HAMAP" id="MF_00236">
    <property type="entry name" value="TatA_E"/>
    <property type="match status" value="1"/>
</dbReference>
<evidence type="ECO:0000256" key="7">
    <source>
        <dbReference type="ARBA" id="ARBA00023010"/>
    </source>
</evidence>
<dbReference type="Proteomes" id="UP001597145">
    <property type="component" value="Unassembled WGS sequence"/>
</dbReference>
<evidence type="ECO:0000256" key="5">
    <source>
        <dbReference type="ARBA" id="ARBA00022927"/>
    </source>
</evidence>
<evidence type="ECO:0000313" key="10">
    <source>
        <dbReference type="EMBL" id="MFD1534446.1"/>
    </source>
</evidence>
<name>A0ABW4FXU0_9PSEU</name>
<evidence type="ECO:0000256" key="2">
    <source>
        <dbReference type="ARBA" id="ARBA00022448"/>
    </source>
</evidence>
<keyword evidence="8 9" id="KW-0472">Membrane</keyword>
<evidence type="ECO:0000256" key="6">
    <source>
        <dbReference type="ARBA" id="ARBA00022989"/>
    </source>
</evidence>
<keyword evidence="11" id="KW-1185">Reference proteome</keyword>
<comment type="function">
    <text evidence="9">Part of the twin-arginine translocation (Tat) system that transports large folded proteins containing a characteristic twin-arginine motif in their signal peptide across membranes. TatA could form the protein-conducting channel of the Tat system.</text>
</comment>
<keyword evidence="4 9" id="KW-0812">Transmembrane</keyword>
<comment type="similarity">
    <text evidence="9">Belongs to the TatA/E family.</text>
</comment>
<keyword evidence="7 9" id="KW-0811">Translocation</keyword>
<gene>
    <name evidence="9 10" type="primary">tatA</name>
    <name evidence="10" type="ORF">ACFSCY_34005</name>
</gene>
<sequence>MGELSPWHWAIMIGVAILLFGAKRLPDAARSLGRSARILRSEMRAASEDDKSS</sequence>
<dbReference type="InterPro" id="IPR003369">
    <property type="entry name" value="TatA/B/E"/>
</dbReference>
<keyword evidence="6 9" id="KW-1133">Transmembrane helix</keyword>
<feature type="transmembrane region" description="Helical" evidence="9">
    <location>
        <begin position="6"/>
        <end position="22"/>
    </location>
</feature>
<proteinExistence type="inferred from homology"/>